<feature type="transmembrane region" description="Helical" evidence="1">
    <location>
        <begin position="80"/>
        <end position="100"/>
    </location>
</feature>
<feature type="transmembrane region" description="Helical" evidence="1">
    <location>
        <begin position="129"/>
        <end position="147"/>
    </location>
</feature>
<dbReference type="VEuPathDB" id="FungiDB:H310_15090"/>
<reference evidence="2" key="1">
    <citation type="submission" date="2013-12" db="EMBL/GenBank/DDBJ databases">
        <title>The Genome Sequence of Aphanomyces invadans NJM9701.</title>
        <authorList>
            <consortium name="The Broad Institute Genomics Platform"/>
            <person name="Russ C."/>
            <person name="Tyler B."/>
            <person name="van West P."/>
            <person name="Dieguez-Uribeondo J."/>
            <person name="Young S.K."/>
            <person name="Zeng Q."/>
            <person name="Gargeya S."/>
            <person name="Fitzgerald M."/>
            <person name="Abouelleil A."/>
            <person name="Alvarado L."/>
            <person name="Chapman S.B."/>
            <person name="Gainer-Dewar J."/>
            <person name="Goldberg J."/>
            <person name="Griggs A."/>
            <person name="Gujja S."/>
            <person name="Hansen M."/>
            <person name="Howarth C."/>
            <person name="Imamovic A."/>
            <person name="Ireland A."/>
            <person name="Larimer J."/>
            <person name="McCowan C."/>
            <person name="Murphy C."/>
            <person name="Pearson M."/>
            <person name="Poon T.W."/>
            <person name="Priest M."/>
            <person name="Roberts A."/>
            <person name="Saif S."/>
            <person name="Shea T."/>
            <person name="Sykes S."/>
            <person name="Wortman J."/>
            <person name="Nusbaum C."/>
            <person name="Birren B."/>
        </authorList>
    </citation>
    <scope>NUCLEOTIDE SEQUENCE [LARGE SCALE GENOMIC DNA]</scope>
    <source>
        <strain evidence="2">NJM9701</strain>
    </source>
</reference>
<dbReference type="NCBIfam" id="TIGR01571">
    <property type="entry name" value="A_thal_Cys_rich"/>
    <property type="match status" value="1"/>
</dbReference>
<dbReference type="InterPro" id="IPR006461">
    <property type="entry name" value="PLAC_motif_containing"/>
</dbReference>
<dbReference type="OrthoDB" id="1045822at2759"/>
<gene>
    <name evidence="2" type="ORF">H310_15090</name>
</gene>
<accession>A0A024T7T3</accession>
<dbReference type="EMBL" id="KI914117">
    <property type="protein sequence ID" value="ETV90080.1"/>
    <property type="molecule type" value="Genomic_DNA"/>
</dbReference>
<dbReference type="RefSeq" id="XP_008881288.1">
    <property type="nucleotide sequence ID" value="XM_008883066.1"/>
</dbReference>
<evidence type="ECO:0000256" key="1">
    <source>
        <dbReference type="SAM" id="Phobius"/>
    </source>
</evidence>
<organism evidence="2">
    <name type="scientific">Aphanomyces invadans</name>
    <dbReference type="NCBI Taxonomy" id="157072"/>
    <lineage>
        <taxon>Eukaryota</taxon>
        <taxon>Sar</taxon>
        <taxon>Stramenopiles</taxon>
        <taxon>Oomycota</taxon>
        <taxon>Saprolegniomycetes</taxon>
        <taxon>Saprolegniales</taxon>
        <taxon>Verrucalvaceae</taxon>
        <taxon>Aphanomyces</taxon>
    </lineage>
</organism>
<dbReference type="PANTHER" id="PTHR15907">
    <property type="entry name" value="DUF614 FAMILY PROTEIN-RELATED"/>
    <property type="match status" value="1"/>
</dbReference>
<dbReference type="AlphaFoldDB" id="A0A024T7T3"/>
<protein>
    <submittedName>
        <fullName evidence="2">Uncharacterized protein</fullName>
    </submittedName>
</protein>
<evidence type="ECO:0000313" key="2">
    <source>
        <dbReference type="EMBL" id="ETV90080.1"/>
    </source>
</evidence>
<sequence>MSPSNPEAAPLHRREQTEPSYQKDLPDAHFPSVTVHGLPSPAWKAGICGCFSSGCNNVIMSTFCQCIVLAQVASRLGNVFGGYTGVLIGVFSFATLGNLFRVYAELDWYSIYTHGRPVDIYLEAEATRFNLAAIFAALVIVVFVAWLRHRVRSFFRIPGSPAEDCCCSLFCHCCTVAQLSTQVEVYSPGQCCSLGPRDTLPAYYVAVPLQ</sequence>
<name>A0A024T7T3_9STRA</name>
<dbReference type="GeneID" id="20092140"/>
<keyword evidence="1" id="KW-0472">Membrane</keyword>
<keyword evidence="1" id="KW-1133">Transmembrane helix</keyword>
<proteinExistence type="predicted"/>
<dbReference type="Pfam" id="PF04749">
    <property type="entry name" value="PLAC8"/>
    <property type="match status" value="1"/>
</dbReference>
<keyword evidence="1" id="KW-0812">Transmembrane</keyword>
<dbReference type="STRING" id="157072.A0A024T7T3"/>